<dbReference type="Proteomes" id="UP001060170">
    <property type="component" value="Chromosome 4"/>
</dbReference>
<sequence>MNKKRRTFYVFDLPEEHKLSRKDLLSTLAIRTSGSGSERAPTEHNKTQQGQMIPACVNYSEWGPTSSITIDRLPLFLTIFATDCMDEEQAELYHKQQHPFAFHQTRWET</sequence>
<reference evidence="2" key="1">
    <citation type="journal article" date="2018" name="BMC Genomics">
        <title>Genomic insights into host adaptation between the wheat stripe rust pathogen (Puccinia striiformis f. sp. tritici) and the barley stripe rust pathogen (Puccinia striiformis f. sp. hordei).</title>
        <authorList>
            <person name="Xia C."/>
            <person name="Wang M."/>
            <person name="Yin C."/>
            <person name="Cornejo O.E."/>
            <person name="Hulbert S.H."/>
            <person name="Chen X."/>
        </authorList>
    </citation>
    <scope>NUCLEOTIDE SEQUENCE [LARGE SCALE GENOMIC DNA]</scope>
    <source>
        <strain evidence="2">93-210</strain>
    </source>
</reference>
<comment type="caution">
    <text evidence="1">The sequence shown here is derived from an EMBL/GenBank/DDBJ whole genome shotgun (WGS) entry which is preliminary data.</text>
</comment>
<evidence type="ECO:0000313" key="1">
    <source>
        <dbReference type="EMBL" id="KAI7956691.1"/>
    </source>
</evidence>
<accession>A0ACC0EMR0</accession>
<gene>
    <name evidence="1" type="ORF">MJO28_003786</name>
</gene>
<reference evidence="2" key="2">
    <citation type="journal article" date="2018" name="Mol. Plant Microbe Interact.">
        <title>Genome sequence resources for the wheat stripe rust pathogen (Puccinia striiformis f. sp. tritici) and the barley stripe rust pathogen (Puccinia striiformis f. sp. hordei).</title>
        <authorList>
            <person name="Xia C."/>
            <person name="Wang M."/>
            <person name="Yin C."/>
            <person name="Cornejo O.E."/>
            <person name="Hulbert S.H."/>
            <person name="Chen X."/>
        </authorList>
    </citation>
    <scope>NUCLEOTIDE SEQUENCE [LARGE SCALE GENOMIC DNA]</scope>
    <source>
        <strain evidence="2">93-210</strain>
    </source>
</reference>
<dbReference type="EMBL" id="CM045868">
    <property type="protein sequence ID" value="KAI7956691.1"/>
    <property type="molecule type" value="Genomic_DNA"/>
</dbReference>
<name>A0ACC0EMR0_9BASI</name>
<organism evidence="1 2">
    <name type="scientific">Puccinia striiformis f. sp. tritici</name>
    <dbReference type="NCBI Taxonomy" id="168172"/>
    <lineage>
        <taxon>Eukaryota</taxon>
        <taxon>Fungi</taxon>
        <taxon>Dikarya</taxon>
        <taxon>Basidiomycota</taxon>
        <taxon>Pucciniomycotina</taxon>
        <taxon>Pucciniomycetes</taxon>
        <taxon>Pucciniales</taxon>
        <taxon>Pucciniaceae</taxon>
        <taxon>Puccinia</taxon>
    </lineage>
</organism>
<evidence type="ECO:0000313" key="2">
    <source>
        <dbReference type="Proteomes" id="UP001060170"/>
    </source>
</evidence>
<keyword evidence="2" id="KW-1185">Reference proteome</keyword>
<proteinExistence type="predicted"/>
<reference evidence="1 2" key="3">
    <citation type="journal article" date="2022" name="Microbiol. Spectr.">
        <title>Folding features and dynamics of 3D genome architecture in plant fungal pathogens.</title>
        <authorList>
            <person name="Xia C."/>
        </authorList>
    </citation>
    <scope>NUCLEOTIDE SEQUENCE [LARGE SCALE GENOMIC DNA]</scope>
    <source>
        <strain evidence="1 2">93-210</strain>
    </source>
</reference>
<protein>
    <submittedName>
        <fullName evidence="1">Uncharacterized protein</fullName>
    </submittedName>
</protein>